<accession>A0A6G0HKQ6</accession>
<evidence type="ECO:0000256" key="2">
    <source>
        <dbReference type="ARBA" id="ARBA00022679"/>
    </source>
</evidence>
<evidence type="ECO:0000256" key="1">
    <source>
        <dbReference type="ARBA" id="ARBA00008383"/>
    </source>
</evidence>
<name>A0A6G0HKQ6_LARCR</name>
<dbReference type="SUPFAM" id="SSF89796">
    <property type="entry name" value="CoA-transferase family III (CaiB/BaiF)"/>
    <property type="match status" value="1"/>
</dbReference>
<dbReference type="Gene3D" id="3.40.50.10540">
    <property type="entry name" value="Crotonobetainyl-coa:carnitine coa-transferase, domain 1"/>
    <property type="match status" value="1"/>
</dbReference>
<protein>
    <submittedName>
        <fullName evidence="4">Succinate--hydroxymethylglutarate CoA-transferase</fullName>
    </submittedName>
</protein>
<dbReference type="EMBL" id="REGW02000022">
    <property type="protein sequence ID" value="KAE8279556.1"/>
    <property type="molecule type" value="Genomic_DNA"/>
</dbReference>
<evidence type="ECO:0000313" key="5">
    <source>
        <dbReference type="Proteomes" id="UP000424527"/>
    </source>
</evidence>
<proteinExistence type="inferred from homology"/>
<evidence type="ECO:0000313" key="4">
    <source>
        <dbReference type="EMBL" id="KAE8279556.1"/>
    </source>
</evidence>
<dbReference type="GO" id="GO:0005739">
    <property type="term" value="C:mitochondrion"/>
    <property type="evidence" value="ECO:0007669"/>
    <property type="project" value="TreeGrafter"/>
</dbReference>
<dbReference type="PANTHER" id="PTHR48207:SF3">
    <property type="entry name" value="SUCCINATE--HYDROXYMETHYLGLUTARATE COA-TRANSFERASE"/>
    <property type="match status" value="1"/>
</dbReference>
<organism evidence="4 5">
    <name type="scientific">Larimichthys crocea</name>
    <name type="common">Large yellow croaker</name>
    <name type="synonym">Pseudosciaena crocea</name>
    <dbReference type="NCBI Taxonomy" id="215358"/>
    <lineage>
        <taxon>Eukaryota</taxon>
        <taxon>Metazoa</taxon>
        <taxon>Chordata</taxon>
        <taxon>Craniata</taxon>
        <taxon>Vertebrata</taxon>
        <taxon>Euteleostomi</taxon>
        <taxon>Actinopterygii</taxon>
        <taxon>Neopterygii</taxon>
        <taxon>Teleostei</taxon>
        <taxon>Neoteleostei</taxon>
        <taxon>Acanthomorphata</taxon>
        <taxon>Eupercaria</taxon>
        <taxon>Sciaenidae</taxon>
        <taxon>Larimichthys</taxon>
    </lineage>
</organism>
<dbReference type="PANTHER" id="PTHR48207">
    <property type="entry name" value="SUCCINATE--HYDROXYMETHYLGLUTARATE COA-TRANSFERASE"/>
    <property type="match status" value="1"/>
</dbReference>
<dbReference type="InterPro" id="IPR003673">
    <property type="entry name" value="CoA-Trfase_fam_III"/>
</dbReference>
<comment type="caution">
    <text evidence="4">The sequence shown here is derived from an EMBL/GenBank/DDBJ whole genome shotgun (WGS) entry which is preliminary data.</text>
</comment>
<keyword evidence="5" id="KW-1185">Reference proteome</keyword>
<dbReference type="InterPro" id="IPR023606">
    <property type="entry name" value="CoA-Trfase_III_dom_1_sf"/>
</dbReference>
<dbReference type="Pfam" id="PF02515">
    <property type="entry name" value="CoA_transf_3"/>
    <property type="match status" value="1"/>
</dbReference>
<evidence type="ECO:0000256" key="3">
    <source>
        <dbReference type="SAM" id="MobiDB-lite"/>
    </source>
</evidence>
<gene>
    <name evidence="4" type="ORF">D5F01_LYC21679</name>
</gene>
<reference evidence="4 5" key="1">
    <citation type="submission" date="2019-07" db="EMBL/GenBank/DDBJ databases">
        <title>Chromosome genome assembly for large yellow croaker.</title>
        <authorList>
            <person name="Xiao S."/>
        </authorList>
    </citation>
    <scope>NUCLEOTIDE SEQUENCE [LARGE SCALE GENOMIC DNA]</scope>
    <source>
        <strain evidence="4">JMULYC20181020</strain>
        <tissue evidence="4">Muscle</tissue>
    </source>
</reference>
<dbReference type="InterPro" id="IPR050483">
    <property type="entry name" value="CoA-transferase_III_domain"/>
</dbReference>
<sequence>MKLSLISMKRLNVGRVLAGPFATMILGDLGAEVIKVERPGAGDDTRAWGPPFVATESAYFLSVNRNKKSISVDLKHPRGANVIQELAAVCDVLVENYVPGKLQQMGLGHEQLSRVNPRLIYCSISGTDFPVNAPHTWRLVYRSESAEPGTPYSPLQNPADPRTAHSRTRLIPVQPTPEPG</sequence>
<comment type="similarity">
    <text evidence="1">Belongs to the CoA-transferase III family.</text>
</comment>
<dbReference type="Proteomes" id="UP000424527">
    <property type="component" value="Unassembled WGS sequence"/>
</dbReference>
<dbReference type="AlphaFoldDB" id="A0A6G0HKQ6"/>
<dbReference type="GO" id="GO:0047369">
    <property type="term" value="F:succinate-hydroxymethylglutarate CoA-transferase activity"/>
    <property type="evidence" value="ECO:0007669"/>
    <property type="project" value="TreeGrafter"/>
</dbReference>
<keyword evidence="2 4" id="KW-0808">Transferase</keyword>
<feature type="region of interest" description="Disordered" evidence="3">
    <location>
        <begin position="146"/>
        <end position="180"/>
    </location>
</feature>